<feature type="compositionally biased region" description="Low complexity" evidence="1">
    <location>
        <begin position="436"/>
        <end position="450"/>
    </location>
</feature>
<dbReference type="AlphaFoldDB" id="A0A6A6UNF3"/>
<keyword evidence="4" id="KW-1185">Reference proteome</keyword>
<dbReference type="PANTHER" id="PTHR42088">
    <property type="entry name" value="YALI0F10131P"/>
    <property type="match status" value="1"/>
</dbReference>
<feature type="compositionally biased region" description="Low complexity" evidence="1">
    <location>
        <begin position="40"/>
        <end position="52"/>
    </location>
</feature>
<dbReference type="OrthoDB" id="5417135at2759"/>
<accession>A0A6A6UNF3</accession>
<dbReference type="EMBL" id="MU004231">
    <property type="protein sequence ID" value="KAF2672957.1"/>
    <property type="molecule type" value="Genomic_DNA"/>
</dbReference>
<feature type="region of interest" description="Disordered" evidence="1">
    <location>
        <begin position="487"/>
        <end position="507"/>
    </location>
</feature>
<keyword evidence="2" id="KW-0472">Membrane</keyword>
<gene>
    <name evidence="3" type="ORF">BT63DRAFT_410021</name>
</gene>
<feature type="region of interest" description="Disordered" evidence="1">
    <location>
        <begin position="38"/>
        <end position="66"/>
    </location>
</feature>
<feature type="compositionally biased region" description="Polar residues" evidence="1">
    <location>
        <begin position="53"/>
        <end position="66"/>
    </location>
</feature>
<evidence type="ECO:0000313" key="3">
    <source>
        <dbReference type="EMBL" id="KAF2672957.1"/>
    </source>
</evidence>
<feature type="region of interest" description="Disordered" evidence="1">
    <location>
        <begin position="696"/>
        <end position="812"/>
    </location>
</feature>
<feature type="compositionally biased region" description="Polar residues" evidence="1">
    <location>
        <begin position="170"/>
        <end position="181"/>
    </location>
</feature>
<keyword evidence="2" id="KW-1133">Transmembrane helix</keyword>
<feature type="compositionally biased region" description="Polar residues" evidence="1">
    <location>
        <begin position="349"/>
        <end position="387"/>
    </location>
</feature>
<evidence type="ECO:0000256" key="2">
    <source>
        <dbReference type="SAM" id="Phobius"/>
    </source>
</evidence>
<feature type="region of interest" description="Disordered" evidence="1">
    <location>
        <begin position="129"/>
        <end position="319"/>
    </location>
</feature>
<feature type="compositionally biased region" description="Polar residues" evidence="1">
    <location>
        <begin position="212"/>
        <end position="223"/>
    </location>
</feature>
<sequence length="918" mass="101124">MDLSHIQGRQPDSPAHYAPYGLTRLSQLASRDAFKMPTMSLSKRSPSSSDSSATTACTHNQDTNTCEKGANVSSSALPIALGVTVPLVAIIVFIFLHRRYRKQLDAEDKVDAEKYKSMDFGMDLDYNSKRGKKGKKGNGPEMGTTDGFNDRKHMRGLSLDPASHPYFLNTGDSHSKQSTDSLLDDNQYKIVKLVDSRNNSRAGTPTGHRPTLNRTGTDTSANSRRFDLNRTGTESSSNSGRFDQRANLVSNAQSPAMSIPPRGESVASREDSAPNAFMARKTSERMPFPAPEKPLTKPEPAIVKEPKNSSGLAVPTADTSRDSYFEKNAANIRKSNNYLSSFFSTQGQNVAEQAPSSEPSSVHHSAGSSVLDTRSNSLNTPISSISDESPLPPVPSSKDFTATTMDFAHVDEHYQSPDMNYHSANQGLDQQYHQDYQSQGYPQSYPQQEPYQHEPYHHEPYQQEPYQQEPYQQEPHQQQLHHDPAADYYEHPTDFPQHQTSTGNGLPHPSVEHRVPDVEIEAPVLPRHKSFEASLHNYVPSYMSDGSNLTDILRTPRDSDMTLPPVPSIPANLPPRGQSLAAAMPVVDEDESQMLNIPVEYEMPADNRMSMLMRPLPPDDPNENPEERANRIRSFYKEYFDDSKPSTSQAPLPSSAAAYYEDYTSEYLHGGTVYDAHQNGFVIAPPAAPYAEPVTRRAMTPPPRAPPRFQGGGGGPRGRSRATSNAGSFMPPPRGPASMGNSRAPSAMSNATSRGRPQNRRPMPPPQPLTSLPTPSMLKNDDAIFGAADFAPPVSYRERQNGRRPDSPMGMQRPYSPGVRAFVPLNSSFDDLSAMPSPHKLRNSRSFNNLDFAPPSRLRNTDTGSDAGSIRSGRSGVSNQQYIRAGAYRISRVPKQLVGTKTDIMAGLKPTWDLRAPN</sequence>
<feature type="compositionally biased region" description="Basic and acidic residues" evidence="1">
    <location>
        <begin position="796"/>
        <end position="806"/>
    </location>
</feature>
<protein>
    <submittedName>
        <fullName evidence="3">Uncharacterized protein</fullName>
    </submittedName>
</protein>
<proteinExistence type="predicted"/>
<name>A0A6A6UNF3_9PEZI</name>
<dbReference type="PANTHER" id="PTHR42088:SF1">
    <property type="entry name" value="YALI0F10131P"/>
    <property type="match status" value="1"/>
</dbReference>
<feature type="region of interest" description="Disordered" evidence="1">
    <location>
        <begin position="349"/>
        <end position="400"/>
    </location>
</feature>
<feature type="region of interest" description="Disordered" evidence="1">
    <location>
        <begin position="434"/>
        <end position="453"/>
    </location>
</feature>
<feature type="region of interest" description="Disordered" evidence="1">
    <location>
        <begin position="845"/>
        <end position="875"/>
    </location>
</feature>
<feature type="compositionally biased region" description="Polar residues" evidence="1">
    <location>
        <begin position="739"/>
        <end position="756"/>
    </location>
</feature>
<keyword evidence="2" id="KW-0812">Transmembrane</keyword>
<evidence type="ECO:0000256" key="1">
    <source>
        <dbReference type="SAM" id="MobiDB-lite"/>
    </source>
</evidence>
<dbReference type="Proteomes" id="UP000799302">
    <property type="component" value="Unassembled WGS sequence"/>
</dbReference>
<feature type="transmembrane region" description="Helical" evidence="2">
    <location>
        <begin position="77"/>
        <end position="96"/>
    </location>
</feature>
<feature type="compositionally biased region" description="Polar residues" evidence="1">
    <location>
        <begin position="230"/>
        <end position="256"/>
    </location>
</feature>
<organism evidence="3 4">
    <name type="scientific">Microthyrium microscopicum</name>
    <dbReference type="NCBI Taxonomy" id="703497"/>
    <lineage>
        <taxon>Eukaryota</taxon>
        <taxon>Fungi</taxon>
        <taxon>Dikarya</taxon>
        <taxon>Ascomycota</taxon>
        <taxon>Pezizomycotina</taxon>
        <taxon>Dothideomycetes</taxon>
        <taxon>Dothideomycetes incertae sedis</taxon>
        <taxon>Microthyriales</taxon>
        <taxon>Microthyriaceae</taxon>
        <taxon>Microthyrium</taxon>
    </lineage>
</organism>
<reference evidence="3" key="1">
    <citation type="journal article" date="2020" name="Stud. Mycol.">
        <title>101 Dothideomycetes genomes: a test case for predicting lifestyles and emergence of pathogens.</title>
        <authorList>
            <person name="Haridas S."/>
            <person name="Albert R."/>
            <person name="Binder M."/>
            <person name="Bloem J."/>
            <person name="Labutti K."/>
            <person name="Salamov A."/>
            <person name="Andreopoulos B."/>
            <person name="Baker S."/>
            <person name="Barry K."/>
            <person name="Bills G."/>
            <person name="Bluhm B."/>
            <person name="Cannon C."/>
            <person name="Castanera R."/>
            <person name="Culley D."/>
            <person name="Daum C."/>
            <person name="Ezra D."/>
            <person name="Gonzalez J."/>
            <person name="Henrissat B."/>
            <person name="Kuo A."/>
            <person name="Liang C."/>
            <person name="Lipzen A."/>
            <person name="Lutzoni F."/>
            <person name="Magnuson J."/>
            <person name="Mondo S."/>
            <person name="Nolan M."/>
            <person name="Ohm R."/>
            <person name="Pangilinan J."/>
            <person name="Park H.-J."/>
            <person name="Ramirez L."/>
            <person name="Alfaro M."/>
            <person name="Sun H."/>
            <person name="Tritt A."/>
            <person name="Yoshinaga Y."/>
            <person name="Zwiers L.-H."/>
            <person name="Turgeon B."/>
            <person name="Goodwin S."/>
            <person name="Spatafora J."/>
            <person name="Crous P."/>
            <person name="Grigoriev I."/>
        </authorList>
    </citation>
    <scope>NUCLEOTIDE SEQUENCE</scope>
    <source>
        <strain evidence="3">CBS 115976</strain>
    </source>
</reference>
<evidence type="ECO:0000313" key="4">
    <source>
        <dbReference type="Proteomes" id="UP000799302"/>
    </source>
</evidence>